<dbReference type="Proteomes" id="UP001459277">
    <property type="component" value="Unassembled WGS sequence"/>
</dbReference>
<evidence type="ECO:0000313" key="2">
    <source>
        <dbReference type="EMBL" id="KAK9992738.1"/>
    </source>
</evidence>
<accession>A0AAW2C461</accession>
<organism evidence="2 3">
    <name type="scientific">Lithocarpus litseifolius</name>
    <dbReference type="NCBI Taxonomy" id="425828"/>
    <lineage>
        <taxon>Eukaryota</taxon>
        <taxon>Viridiplantae</taxon>
        <taxon>Streptophyta</taxon>
        <taxon>Embryophyta</taxon>
        <taxon>Tracheophyta</taxon>
        <taxon>Spermatophyta</taxon>
        <taxon>Magnoliopsida</taxon>
        <taxon>eudicotyledons</taxon>
        <taxon>Gunneridae</taxon>
        <taxon>Pentapetalae</taxon>
        <taxon>rosids</taxon>
        <taxon>fabids</taxon>
        <taxon>Fagales</taxon>
        <taxon>Fagaceae</taxon>
        <taxon>Lithocarpus</taxon>
    </lineage>
</organism>
<protein>
    <submittedName>
        <fullName evidence="2">Uncharacterized protein</fullName>
    </submittedName>
</protein>
<reference evidence="2 3" key="1">
    <citation type="submission" date="2024-01" db="EMBL/GenBank/DDBJ databases">
        <title>A telomere-to-telomere, gap-free genome of sweet tea (Lithocarpus litseifolius).</title>
        <authorList>
            <person name="Zhou J."/>
        </authorList>
    </citation>
    <scope>NUCLEOTIDE SEQUENCE [LARGE SCALE GENOMIC DNA]</scope>
    <source>
        <strain evidence="2">Zhou-2022a</strain>
        <tissue evidence="2">Leaf</tissue>
    </source>
</reference>
<gene>
    <name evidence="2" type="ORF">SO802_027723</name>
</gene>
<proteinExistence type="predicted"/>
<evidence type="ECO:0000313" key="3">
    <source>
        <dbReference type="Proteomes" id="UP001459277"/>
    </source>
</evidence>
<dbReference type="EMBL" id="JAZDWU010000009">
    <property type="protein sequence ID" value="KAK9992738.1"/>
    <property type="molecule type" value="Genomic_DNA"/>
</dbReference>
<comment type="caution">
    <text evidence="2">The sequence shown here is derived from an EMBL/GenBank/DDBJ whole genome shotgun (WGS) entry which is preliminary data.</text>
</comment>
<name>A0AAW2C461_9ROSI</name>
<dbReference type="PRINTS" id="PR01217">
    <property type="entry name" value="PRICHEXTENSN"/>
</dbReference>
<evidence type="ECO:0000256" key="1">
    <source>
        <dbReference type="SAM" id="MobiDB-lite"/>
    </source>
</evidence>
<dbReference type="AlphaFoldDB" id="A0AAW2C461"/>
<sequence>MTHVVLSGGGLGYSVGYDAAEKKVMDGNDDEAAVVVSRPIERKDSMELSFLKNENEKPPVSARFAHRKALPHDLLPKQNMSSLSPISSTLIKRTWIPFYSFFNSTTAKAPPLLLISQYSPIIISLRNQNPTSLSALLLPNNDPFKSPPEFPKPPNHQPLPIVPLEVPQISTTPEIDPAGNTPPPPEVNTNPPPYGPDPVPVPGPEFPKPAIPRQRPELPKPPIPPRPDTLPDPGPELPIPDPDIPLPKPDVVPPDYVPQRPPWPEIVPPPFPDISPPTGPYVL</sequence>
<keyword evidence="3" id="KW-1185">Reference proteome</keyword>
<feature type="compositionally biased region" description="Pro residues" evidence="1">
    <location>
        <begin position="145"/>
        <end position="161"/>
    </location>
</feature>
<feature type="compositionally biased region" description="Pro residues" evidence="1">
    <location>
        <begin position="219"/>
        <end position="283"/>
    </location>
</feature>
<feature type="compositionally biased region" description="Pro residues" evidence="1">
    <location>
        <begin position="180"/>
        <end position="210"/>
    </location>
</feature>
<feature type="region of interest" description="Disordered" evidence="1">
    <location>
        <begin position="138"/>
        <end position="283"/>
    </location>
</feature>